<evidence type="ECO:0000256" key="2">
    <source>
        <dbReference type="ARBA" id="ARBA00005245"/>
    </source>
</evidence>
<keyword evidence="4 9" id="KW-0812">Transmembrane</keyword>
<evidence type="ECO:0000256" key="8">
    <source>
        <dbReference type="ARBA" id="ARBA00045204"/>
    </source>
</evidence>
<dbReference type="PANTHER" id="PTHR13202:SF0">
    <property type="entry name" value="SIGNAL PEPTIDASE COMPLEX SUBUNIT 1"/>
    <property type="match status" value="1"/>
</dbReference>
<gene>
    <name evidence="10" type="ORF">C2S53_014679</name>
</gene>
<evidence type="ECO:0000256" key="3">
    <source>
        <dbReference type="ARBA" id="ARBA00017059"/>
    </source>
</evidence>
<evidence type="ECO:0000256" key="4">
    <source>
        <dbReference type="ARBA" id="ARBA00022692"/>
    </source>
</evidence>
<keyword evidence="5" id="KW-0256">Endoplasmic reticulum</keyword>
<keyword evidence="6 9" id="KW-1133">Transmembrane helix</keyword>
<dbReference type="Proteomes" id="UP001190926">
    <property type="component" value="Unassembled WGS sequence"/>
</dbReference>
<accession>A0AAD4IX66</accession>
<comment type="caution">
    <text evidence="10">The sequence shown here is derived from an EMBL/GenBank/DDBJ whole genome shotgun (WGS) entry which is preliminary data.</text>
</comment>
<name>A0AAD4IX66_PERFH</name>
<sequence>MSFDRLRTTDFVVIGCKMDWQGQKLAEQLMQLMLVCFAAVAFVAGYVLRSFQSMFLVYAAGVLLTSLITIPNWPFFNRHPLHWLDSSKAGKHAEPLPAKKKSSKK</sequence>
<evidence type="ECO:0000256" key="5">
    <source>
        <dbReference type="ARBA" id="ARBA00022824"/>
    </source>
</evidence>
<dbReference type="AlphaFoldDB" id="A0AAD4IX66"/>
<evidence type="ECO:0000256" key="7">
    <source>
        <dbReference type="ARBA" id="ARBA00023136"/>
    </source>
</evidence>
<organism evidence="10 11">
    <name type="scientific">Perilla frutescens var. hirtella</name>
    <name type="common">Perilla citriodora</name>
    <name type="synonym">Perilla setoyensis</name>
    <dbReference type="NCBI Taxonomy" id="608512"/>
    <lineage>
        <taxon>Eukaryota</taxon>
        <taxon>Viridiplantae</taxon>
        <taxon>Streptophyta</taxon>
        <taxon>Embryophyta</taxon>
        <taxon>Tracheophyta</taxon>
        <taxon>Spermatophyta</taxon>
        <taxon>Magnoliopsida</taxon>
        <taxon>eudicotyledons</taxon>
        <taxon>Gunneridae</taxon>
        <taxon>Pentapetalae</taxon>
        <taxon>asterids</taxon>
        <taxon>lamiids</taxon>
        <taxon>Lamiales</taxon>
        <taxon>Lamiaceae</taxon>
        <taxon>Nepetoideae</taxon>
        <taxon>Elsholtzieae</taxon>
        <taxon>Perilla</taxon>
    </lineage>
</organism>
<keyword evidence="7 9" id="KW-0472">Membrane</keyword>
<evidence type="ECO:0000256" key="1">
    <source>
        <dbReference type="ARBA" id="ARBA00004477"/>
    </source>
</evidence>
<evidence type="ECO:0000256" key="6">
    <source>
        <dbReference type="ARBA" id="ARBA00022989"/>
    </source>
</evidence>
<dbReference type="InterPro" id="IPR009542">
    <property type="entry name" value="Spc1/SPCS1"/>
</dbReference>
<feature type="transmembrane region" description="Helical" evidence="9">
    <location>
        <begin position="55"/>
        <end position="76"/>
    </location>
</feature>
<comment type="subcellular location">
    <subcellularLocation>
        <location evidence="1">Endoplasmic reticulum membrane</location>
        <topology evidence="1">Multi-pass membrane protein</topology>
    </subcellularLocation>
</comment>
<dbReference type="Pfam" id="PF06645">
    <property type="entry name" value="SPC12"/>
    <property type="match status" value="1"/>
</dbReference>
<evidence type="ECO:0000256" key="9">
    <source>
        <dbReference type="SAM" id="Phobius"/>
    </source>
</evidence>
<comment type="function">
    <text evidence="8">Component of the signal peptidase complex (SPC) which catalyzes the cleavage of N-terminal signal sequences from nascent proteins as they are translocated into the lumen of the endoplasmic reticulum. Dispensable for SPC enzymatic activity.</text>
</comment>
<protein>
    <recommendedName>
        <fullName evidence="3">Signal peptidase complex subunit 1</fullName>
    </recommendedName>
</protein>
<comment type="similarity">
    <text evidence="2">Belongs to the SPCS1 family.</text>
</comment>
<dbReference type="EMBL" id="SDAM02001008">
    <property type="protein sequence ID" value="KAH6823169.1"/>
    <property type="molecule type" value="Genomic_DNA"/>
</dbReference>
<dbReference type="GO" id="GO:0006465">
    <property type="term" value="P:signal peptide processing"/>
    <property type="evidence" value="ECO:0007669"/>
    <property type="project" value="InterPro"/>
</dbReference>
<dbReference type="GO" id="GO:0045047">
    <property type="term" value="P:protein targeting to ER"/>
    <property type="evidence" value="ECO:0007669"/>
    <property type="project" value="TreeGrafter"/>
</dbReference>
<keyword evidence="11" id="KW-1185">Reference proteome</keyword>
<reference evidence="10 11" key="1">
    <citation type="journal article" date="2021" name="Nat. Commun.">
        <title>Incipient diploidization of the medicinal plant Perilla within 10,000 years.</title>
        <authorList>
            <person name="Zhang Y."/>
            <person name="Shen Q."/>
            <person name="Leng L."/>
            <person name="Zhang D."/>
            <person name="Chen S."/>
            <person name="Shi Y."/>
            <person name="Ning Z."/>
            <person name="Chen S."/>
        </authorList>
    </citation>
    <scope>NUCLEOTIDE SEQUENCE [LARGE SCALE GENOMIC DNA]</scope>
    <source>
        <strain evidence="11">cv. PC099</strain>
    </source>
</reference>
<evidence type="ECO:0000313" key="11">
    <source>
        <dbReference type="Proteomes" id="UP001190926"/>
    </source>
</evidence>
<feature type="transmembrane region" description="Helical" evidence="9">
    <location>
        <begin position="29"/>
        <end position="48"/>
    </location>
</feature>
<dbReference type="PANTHER" id="PTHR13202">
    <property type="entry name" value="MICROSOMAL SIGNAL PEPTIDASE 12 KDA SUBUNIT"/>
    <property type="match status" value="1"/>
</dbReference>
<evidence type="ECO:0000313" key="10">
    <source>
        <dbReference type="EMBL" id="KAH6823169.1"/>
    </source>
</evidence>
<dbReference type="GO" id="GO:0005787">
    <property type="term" value="C:signal peptidase complex"/>
    <property type="evidence" value="ECO:0007669"/>
    <property type="project" value="InterPro"/>
</dbReference>
<proteinExistence type="inferred from homology"/>